<keyword evidence="7" id="KW-0997">Cell inner membrane</keyword>
<evidence type="ECO:0000313" key="12">
    <source>
        <dbReference type="Proteomes" id="UP000279760"/>
    </source>
</evidence>
<dbReference type="InterPro" id="IPR011014">
    <property type="entry name" value="MscS_channel_TM-2"/>
</dbReference>
<reference evidence="11 12" key="1">
    <citation type="submission" date="2018-11" db="EMBL/GenBank/DDBJ databases">
        <title>Complete Genome Sequence of Vbrio mediterranei 117-T6: a Potential Pathogen Bacteria Isolated from the Conchocelis of Pyropia.</title>
        <authorList>
            <person name="Liu Q."/>
        </authorList>
    </citation>
    <scope>NUCLEOTIDE SEQUENCE [LARGE SCALE GENOMIC DNA]</scope>
    <source>
        <strain evidence="11 12">117-T6</strain>
    </source>
</reference>
<name>A0A3G4V8N8_9VIBR</name>
<keyword evidence="7" id="KW-0813">Transport</keyword>
<dbReference type="Gene3D" id="1.10.287.1260">
    <property type="match status" value="1"/>
</dbReference>
<dbReference type="GO" id="GO:0005886">
    <property type="term" value="C:plasma membrane"/>
    <property type="evidence" value="ECO:0007669"/>
    <property type="project" value="UniProtKB-SubCell"/>
</dbReference>
<dbReference type="GO" id="GO:0008381">
    <property type="term" value="F:mechanosensitive monoatomic ion channel activity"/>
    <property type="evidence" value="ECO:0007669"/>
    <property type="project" value="InterPro"/>
</dbReference>
<dbReference type="InterPro" id="IPR011066">
    <property type="entry name" value="MscS_channel_C_sf"/>
</dbReference>
<feature type="domain" description="Mechanosensitive ion channel MscS" evidence="9">
    <location>
        <begin position="373"/>
        <end position="439"/>
    </location>
</feature>
<dbReference type="InterPro" id="IPR006685">
    <property type="entry name" value="MscS_channel_2nd"/>
</dbReference>
<evidence type="ECO:0000313" key="11">
    <source>
        <dbReference type="EMBL" id="AYV19962.1"/>
    </source>
</evidence>
<dbReference type="AlphaFoldDB" id="A0A3G4V8N8"/>
<dbReference type="InterPro" id="IPR010920">
    <property type="entry name" value="LSM_dom_sf"/>
</dbReference>
<evidence type="ECO:0000259" key="9">
    <source>
        <dbReference type="Pfam" id="PF00924"/>
    </source>
</evidence>
<feature type="chain" id="PRO_5018034962" description="Small-conductance mechanosensitive channel" evidence="8">
    <location>
        <begin position="23"/>
        <end position="557"/>
    </location>
</feature>
<evidence type="ECO:0000256" key="6">
    <source>
        <dbReference type="ARBA" id="ARBA00023136"/>
    </source>
</evidence>
<comment type="subcellular location">
    <subcellularLocation>
        <location evidence="7">Cell inner membrane</location>
        <topology evidence="7">Multi-pass membrane protein</topology>
    </subcellularLocation>
    <subcellularLocation>
        <location evidence="1">Cell membrane</location>
        <topology evidence="1">Multi-pass membrane protein</topology>
    </subcellularLocation>
</comment>
<dbReference type="SUPFAM" id="SSF82689">
    <property type="entry name" value="Mechanosensitive channel protein MscS (YggB), C-terminal domain"/>
    <property type="match status" value="1"/>
</dbReference>
<protein>
    <recommendedName>
        <fullName evidence="7">Small-conductance mechanosensitive channel</fullName>
    </recommendedName>
</protein>
<evidence type="ECO:0000256" key="5">
    <source>
        <dbReference type="ARBA" id="ARBA00022989"/>
    </source>
</evidence>
<organism evidence="11 12">
    <name type="scientific">Vibrio mediterranei</name>
    <dbReference type="NCBI Taxonomy" id="689"/>
    <lineage>
        <taxon>Bacteria</taxon>
        <taxon>Pseudomonadati</taxon>
        <taxon>Pseudomonadota</taxon>
        <taxon>Gammaproteobacteria</taxon>
        <taxon>Vibrionales</taxon>
        <taxon>Vibrionaceae</taxon>
        <taxon>Vibrio</taxon>
    </lineage>
</organism>
<dbReference type="Gene3D" id="2.30.30.60">
    <property type="match status" value="1"/>
</dbReference>
<keyword evidence="3" id="KW-1003">Cell membrane</keyword>
<gene>
    <name evidence="11" type="ORF">ECB94_01020</name>
</gene>
<dbReference type="RefSeq" id="WP_124939769.1">
    <property type="nucleotide sequence ID" value="NZ_CP033577.1"/>
</dbReference>
<dbReference type="Proteomes" id="UP000279760">
    <property type="component" value="Chromosome 1"/>
</dbReference>
<evidence type="ECO:0000256" key="7">
    <source>
        <dbReference type="RuleBase" id="RU369025"/>
    </source>
</evidence>
<evidence type="ECO:0000256" key="2">
    <source>
        <dbReference type="ARBA" id="ARBA00008017"/>
    </source>
</evidence>
<dbReference type="Pfam" id="PF00924">
    <property type="entry name" value="MS_channel_2nd"/>
    <property type="match status" value="1"/>
</dbReference>
<keyword evidence="5" id="KW-1133">Transmembrane helix</keyword>
<proteinExistence type="inferred from homology"/>
<evidence type="ECO:0000259" key="10">
    <source>
        <dbReference type="Pfam" id="PF21082"/>
    </source>
</evidence>
<comment type="subunit">
    <text evidence="7">Homoheptamer.</text>
</comment>
<comment type="similarity">
    <text evidence="2 7">Belongs to the MscS (TC 1.A.23) family.</text>
</comment>
<dbReference type="SUPFAM" id="SSF50182">
    <property type="entry name" value="Sm-like ribonucleoproteins"/>
    <property type="match status" value="1"/>
</dbReference>
<dbReference type="SUPFAM" id="SSF82861">
    <property type="entry name" value="Mechanosensitive channel protein MscS (YggB), transmembrane region"/>
    <property type="match status" value="1"/>
</dbReference>
<keyword evidence="7" id="KW-0406">Ion transport</keyword>
<evidence type="ECO:0000256" key="4">
    <source>
        <dbReference type="ARBA" id="ARBA00022692"/>
    </source>
</evidence>
<sequence length="557" mass="62097">MKSKLTLVLALAIGCASPVTLAEDSHATSVGTASPLFEQMDALQQDINTLQKQAELNRFEESIIDRKNDALRQSLAEQLQHKNQVDENKQLVTQQIHLLQTLLAANDQDLKRLSDASKIASDTEKDAVQFAMQKRITAMDEYYADLSTTLSWAAELGVDISKAETQLEQDLQKRADFLYNSVLFLDSQLSDINDRLAYVPEDGKAGLQEDGIRISGQINLLILSLESSITLLENYGVDTTEYKQLLFTVTGDISTDVLDFSVIVGLMKEWLGAFKDWAMEHTPSLIVKIFVFGVILWLSRSFAKIVGKAVRKSVSHSTMKFSVLMQDFFVSMAQKGVTALGLLIALSQLGIELGPLLTGFGVAGVIIGFALQDTLSNFASGMMILIYRPFDVGDLVKVAGISGTVSHMSLVSTTIRTVDNQRLVIPNNKIWGDTINNITAEKTRRVDMTFGIGYGDDIDHAKQVFSDILQQHPKVLKSPEPMIYVHTLNESSVDFIVRPWVRTEDYWDVYWEVTEEVKKQLDRNGISIPFPQRDVHVYQHDLAQNTTLDLVTQVASK</sequence>
<evidence type="ECO:0000256" key="8">
    <source>
        <dbReference type="SAM" id="SignalP"/>
    </source>
</evidence>
<feature type="signal peptide" evidence="8">
    <location>
        <begin position="1"/>
        <end position="22"/>
    </location>
</feature>
<keyword evidence="8" id="KW-0732">Signal</keyword>
<evidence type="ECO:0000256" key="1">
    <source>
        <dbReference type="ARBA" id="ARBA00004651"/>
    </source>
</evidence>
<dbReference type="PANTHER" id="PTHR30221:SF1">
    <property type="entry name" value="SMALL-CONDUCTANCE MECHANOSENSITIVE CHANNEL"/>
    <property type="match status" value="1"/>
</dbReference>
<dbReference type="InterPro" id="IPR023408">
    <property type="entry name" value="MscS_beta-dom_sf"/>
</dbReference>
<accession>A0A3G4V8N8</accession>
<evidence type="ECO:0000256" key="3">
    <source>
        <dbReference type="ARBA" id="ARBA00022475"/>
    </source>
</evidence>
<dbReference type="InterPro" id="IPR045275">
    <property type="entry name" value="MscS_archaea/bacteria_type"/>
</dbReference>
<keyword evidence="4" id="KW-0812">Transmembrane</keyword>
<comment type="function">
    <text evidence="7">Mechanosensitive channel that participates in the regulation of osmotic pressure changes within the cell, opening in response to stretch forces in the membrane lipid bilayer, without the need for other proteins. Contributes to normal resistance to hypoosmotic shock. Forms an ion channel of 1.0 nanosiemens conductance with a slight preference for anions.</text>
</comment>
<dbReference type="EMBL" id="CP033577">
    <property type="protein sequence ID" value="AYV19962.1"/>
    <property type="molecule type" value="Genomic_DNA"/>
</dbReference>
<dbReference type="PROSITE" id="PS51257">
    <property type="entry name" value="PROKAR_LIPOPROTEIN"/>
    <property type="match status" value="1"/>
</dbReference>
<dbReference type="Pfam" id="PF21082">
    <property type="entry name" value="MS_channel_3rd"/>
    <property type="match status" value="1"/>
</dbReference>
<keyword evidence="6" id="KW-0472">Membrane</keyword>
<keyword evidence="7" id="KW-0407">Ion channel</keyword>
<dbReference type="PANTHER" id="PTHR30221">
    <property type="entry name" value="SMALL-CONDUCTANCE MECHANOSENSITIVE CHANNEL"/>
    <property type="match status" value="1"/>
</dbReference>
<dbReference type="InterPro" id="IPR049278">
    <property type="entry name" value="MS_channel_C"/>
</dbReference>
<dbReference type="Gene3D" id="3.30.70.100">
    <property type="match status" value="1"/>
</dbReference>
<feature type="domain" description="Mechanosensitive ion channel MscS C-terminal" evidence="10">
    <location>
        <begin position="446"/>
        <end position="528"/>
    </location>
</feature>